<protein>
    <submittedName>
        <fullName evidence="3">MBL fold metallo-hydrolase</fullName>
    </submittedName>
</protein>
<organism evidence="3 4">
    <name type="scientific">Sulfitobacter sediminis</name>
    <dbReference type="NCBI Taxonomy" id="3234186"/>
    <lineage>
        <taxon>Bacteria</taxon>
        <taxon>Pseudomonadati</taxon>
        <taxon>Pseudomonadota</taxon>
        <taxon>Alphaproteobacteria</taxon>
        <taxon>Rhodobacterales</taxon>
        <taxon>Roseobacteraceae</taxon>
        <taxon>Sulfitobacter</taxon>
    </lineage>
</organism>
<accession>A0ABV3RT76</accession>
<evidence type="ECO:0000256" key="1">
    <source>
        <dbReference type="ARBA" id="ARBA00022801"/>
    </source>
</evidence>
<gene>
    <name evidence="3" type="ORF">AB2B41_21630</name>
</gene>
<dbReference type="SUPFAM" id="SSF56281">
    <property type="entry name" value="Metallo-hydrolase/oxidoreductase"/>
    <property type="match status" value="1"/>
</dbReference>
<dbReference type="Proteomes" id="UP001556098">
    <property type="component" value="Unassembled WGS sequence"/>
</dbReference>
<name>A0ABV3RT76_9RHOB</name>
<proteinExistence type="predicted"/>
<comment type="caution">
    <text evidence="3">The sequence shown here is derived from an EMBL/GenBank/DDBJ whole genome shotgun (WGS) entry which is preliminary data.</text>
</comment>
<dbReference type="InterPro" id="IPR044094">
    <property type="entry name" value="AtsA-like_MBL-fold"/>
</dbReference>
<evidence type="ECO:0000313" key="3">
    <source>
        <dbReference type="EMBL" id="MEW9922208.1"/>
    </source>
</evidence>
<evidence type="ECO:0000259" key="2">
    <source>
        <dbReference type="SMART" id="SM00849"/>
    </source>
</evidence>
<dbReference type="EMBL" id="JBFNXX010000036">
    <property type="protein sequence ID" value="MEW9922208.1"/>
    <property type="molecule type" value="Genomic_DNA"/>
</dbReference>
<dbReference type="Gene3D" id="3.60.15.10">
    <property type="entry name" value="Ribonuclease Z/Hydroxyacylglutathione hydrolase-like"/>
    <property type="match status" value="1"/>
</dbReference>
<reference evidence="3 4" key="1">
    <citation type="submission" date="2024-07" db="EMBL/GenBank/DDBJ databases">
        <title>Marimonas sp.nov., isolated from tidal-flat sediment.</title>
        <authorList>
            <person name="Jayan J.N."/>
            <person name="Lee S.S."/>
        </authorList>
    </citation>
    <scope>NUCLEOTIDE SEQUENCE [LARGE SCALE GENOMIC DNA]</scope>
    <source>
        <strain evidence="3 4">MJW-29</strain>
    </source>
</reference>
<dbReference type="InterPro" id="IPR001279">
    <property type="entry name" value="Metallo-B-lactamas"/>
</dbReference>
<dbReference type="RefSeq" id="WP_367879905.1">
    <property type="nucleotide sequence ID" value="NZ_JBFNXX010000036.1"/>
</dbReference>
<dbReference type="InterPro" id="IPR036866">
    <property type="entry name" value="RibonucZ/Hydroxyglut_hydro"/>
</dbReference>
<dbReference type="PANTHER" id="PTHR46018">
    <property type="entry name" value="ZINC PHOSPHODIESTERASE ELAC PROTEIN 1"/>
    <property type="match status" value="1"/>
</dbReference>
<keyword evidence="1" id="KW-0378">Hydrolase</keyword>
<evidence type="ECO:0000313" key="4">
    <source>
        <dbReference type="Proteomes" id="UP001556098"/>
    </source>
</evidence>
<feature type="domain" description="Metallo-beta-lactamase" evidence="2">
    <location>
        <begin position="25"/>
        <end position="226"/>
    </location>
</feature>
<dbReference type="SMART" id="SM00849">
    <property type="entry name" value="Lactamase_B"/>
    <property type="match status" value="1"/>
</dbReference>
<dbReference type="Pfam" id="PF12706">
    <property type="entry name" value="Lactamase_B_2"/>
    <property type="match status" value="1"/>
</dbReference>
<sequence>MDLQKDILRITLLGTGIPNPDINAFGTSTLIEAGDQKVMIDCGRGTVIRMSQMGFPVGHTDTVILSHYHSDHYSGIFDLLMTGTIQQPFSNRGGPLHVYGPPGVEDIAEGAWIASRPDRNIRVADSEIDPEHMRIVPHSYESEGVVFDRGGLRIIAIEVDHGDFIRPAYAFRVEYAGHVFVHSHDTRYNENLIAQAQGADVFVHEIAAGTPETFAKNPKAKIAIDHHATPEEVGRVFAQTRPKLGMLTHLALLPPDPMPITRMIGEVAAEYDGLVLVAEDLMTIEIGRNVSVIPFRHGCRPR</sequence>
<dbReference type="CDD" id="cd07719">
    <property type="entry name" value="arylsulfatase_AtsA-like_MBL-fold"/>
    <property type="match status" value="1"/>
</dbReference>
<dbReference type="PANTHER" id="PTHR46018:SF2">
    <property type="entry name" value="ZINC PHOSPHODIESTERASE ELAC PROTEIN 1"/>
    <property type="match status" value="1"/>
</dbReference>
<keyword evidence="4" id="KW-1185">Reference proteome</keyword>